<organism evidence="2 3">
    <name type="scientific">Durusdinium trenchii</name>
    <dbReference type="NCBI Taxonomy" id="1381693"/>
    <lineage>
        <taxon>Eukaryota</taxon>
        <taxon>Sar</taxon>
        <taxon>Alveolata</taxon>
        <taxon>Dinophyceae</taxon>
        <taxon>Suessiales</taxon>
        <taxon>Symbiodiniaceae</taxon>
        <taxon>Durusdinium</taxon>
    </lineage>
</organism>
<comment type="caution">
    <text evidence="2">The sequence shown here is derived from an EMBL/GenBank/DDBJ whole genome shotgun (WGS) entry which is preliminary data.</text>
</comment>
<feature type="region of interest" description="Disordered" evidence="1">
    <location>
        <begin position="98"/>
        <end position="120"/>
    </location>
</feature>
<gene>
    <name evidence="2" type="ORF">SCF082_LOCUS6052</name>
</gene>
<proteinExistence type="predicted"/>
<evidence type="ECO:0000256" key="1">
    <source>
        <dbReference type="SAM" id="MobiDB-lite"/>
    </source>
</evidence>
<protein>
    <submittedName>
        <fullName evidence="2">Uncharacterized protein</fullName>
    </submittedName>
</protein>
<evidence type="ECO:0000313" key="3">
    <source>
        <dbReference type="Proteomes" id="UP001642464"/>
    </source>
</evidence>
<evidence type="ECO:0000313" key="2">
    <source>
        <dbReference type="EMBL" id="CAK8999456.1"/>
    </source>
</evidence>
<sequence>MAARNPISAEYQEHVMKYLPAMWEPEFNLSRAADYLESWLQGTLSLQPPLELSELRLPDQYRKAARAYLERAIFQAAAKIWAEGVPWPEAKQLATKALEKAYPHKGKGKGKGKGKRKGKG</sequence>
<dbReference type="Proteomes" id="UP001642464">
    <property type="component" value="Unassembled WGS sequence"/>
</dbReference>
<dbReference type="EMBL" id="CAXAMM010003335">
    <property type="protein sequence ID" value="CAK8999456.1"/>
    <property type="molecule type" value="Genomic_DNA"/>
</dbReference>
<name>A0ABP0IC25_9DINO</name>
<reference evidence="2 3" key="1">
    <citation type="submission" date="2024-02" db="EMBL/GenBank/DDBJ databases">
        <authorList>
            <person name="Chen Y."/>
            <person name="Shah S."/>
            <person name="Dougan E. K."/>
            <person name="Thang M."/>
            <person name="Chan C."/>
        </authorList>
    </citation>
    <scope>NUCLEOTIDE SEQUENCE [LARGE SCALE GENOMIC DNA]</scope>
</reference>
<accession>A0ABP0IC25</accession>
<keyword evidence="3" id="KW-1185">Reference proteome</keyword>
<feature type="compositionally biased region" description="Basic residues" evidence="1">
    <location>
        <begin position="103"/>
        <end position="120"/>
    </location>
</feature>